<dbReference type="Pfam" id="PF11890">
    <property type="entry name" value="DUF3410"/>
    <property type="match status" value="1"/>
</dbReference>
<dbReference type="HAMAP" id="MF_01825">
    <property type="entry name" value="PdxB"/>
    <property type="match status" value="1"/>
</dbReference>
<dbReference type="RefSeq" id="WP_022636392.1">
    <property type="nucleotide sequence ID" value="NZ_ASJR01000006.1"/>
</dbReference>
<dbReference type="InterPro" id="IPR020921">
    <property type="entry name" value="Erythronate-4-P_DHase"/>
</dbReference>
<dbReference type="GO" id="GO:0046983">
    <property type="term" value="F:protein dimerization activity"/>
    <property type="evidence" value="ECO:0007669"/>
    <property type="project" value="InterPro"/>
</dbReference>
<gene>
    <name evidence="7" type="ORF">CALK_0890</name>
</gene>
<dbReference type="EMBL" id="ASJR01000006">
    <property type="protein sequence ID" value="ERP32161.1"/>
    <property type="molecule type" value="Genomic_DNA"/>
</dbReference>
<dbReference type="InterPro" id="IPR038251">
    <property type="entry name" value="PdxB_dimer_sf"/>
</dbReference>
<dbReference type="STRING" id="1313304.CALK_0890"/>
<dbReference type="SUPFAM" id="SSF52283">
    <property type="entry name" value="Formate/glycerate dehydrogenase catalytic domain-like"/>
    <property type="match status" value="1"/>
</dbReference>
<keyword evidence="4" id="KW-0664">Pyridoxine biosynthesis</keyword>
<dbReference type="OrthoDB" id="9770208at2"/>
<dbReference type="PATRIC" id="fig|1313304.3.peg.849"/>
<sequence>MKILADKNIPFVKEAFNVFGDVCTVQGEDIVPEALTGVDILLVRSVTEVTADLLAGSSVKFVGTATIGTDHVDVAHLQEAGIGFASAPGSNANSVAEYVISAITSLLPDYAEKKIGIVGVGNVGSAVYKKSAALGMKALLNDPPKARNLSSFSTLQETLSEADVVTVHVPLTYDGDTSTYGMVNDHFLSSLKPGALFINTSRGKTLCAEPLLAHAGRLGGYVLDVWPDEPEISNELLSVTRIATPHIAGYSYDGKCMGTAMISRAAAAFFFQETDWVYEPERASEATREIDYTPEGGVAAVVRAAYNIEEDSGKLHKMTSLTGQERVSYFRSLRRSYPQRYEFSHYRVRGISSDTHDAKKLRLLGFRL</sequence>
<dbReference type="InterPro" id="IPR036291">
    <property type="entry name" value="NAD(P)-bd_dom_sf"/>
</dbReference>
<keyword evidence="3" id="KW-0520">NAD</keyword>
<dbReference type="AlphaFoldDB" id="U7D9A1"/>
<dbReference type="eggNOG" id="COG0111">
    <property type="taxonomic scope" value="Bacteria"/>
</dbReference>
<protein>
    <submittedName>
        <fullName evidence="7">Erythronate-4-phosphate dehydrogenase</fullName>
    </submittedName>
</protein>
<reference evidence="7 8" key="1">
    <citation type="journal article" date="2013" name="Environ. Microbiol.">
        <title>Genome analysis of Chitinivibrio alkaliphilus gen. nov., sp. nov., a novel extremely haloalkaliphilic anaerobic chitinolytic bacterium from the candidate phylum Termite Group 3.</title>
        <authorList>
            <person name="Sorokin D.Y."/>
            <person name="Gumerov V.M."/>
            <person name="Rakitin A.L."/>
            <person name="Beletsky A.V."/>
            <person name="Damste J.S."/>
            <person name="Muyzer G."/>
            <person name="Mardanov A.V."/>
            <person name="Ravin N.V."/>
        </authorList>
    </citation>
    <scope>NUCLEOTIDE SEQUENCE [LARGE SCALE GENOMIC DNA]</scope>
    <source>
        <strain evidence="7 8">ACht1</strain>
    </source>
</reference>
<dbReference type="GO" id="GO:0051287">
    <property type="term" value="F:NAD binding"/>
    <property type="evidence" value="ECO:0007669"/>
    <property type="project" value="InterPro"/>
</dbReference>
<dbReference type="PANTHER" id="PTHR42938">
    <property type="entry name" value="FORMATE DEHYDROGENASE 1"/>
    <property type="match status" value="1"/>
</dbReference>
<evidence type="ECO:0000259" key="6">
    <source>
        <dbReference type="Pfam" id="PF11890"/>
    </source>
</evidence>
<keyword evidence="2" id="KW-0560">Oxidoreductase</keyword>
<evidence type="ECO:0000256" key="1">
    <source>
        <dbReference type="ARBA" id="ARBA00022490"/>
    </source>
</evidence>
<evidence type="ECO:0000256" key="3">
    <source>
        <dbReference type="ARBA" id="ARBA00023027"/>
    </source>
</evidence>
<organism evidence="7 8">
    <name type="scientific">Chitinivibrio alkaliphilus ACht1</name>
    <dbReference type="NCBI Taxonomy" id="1313304"/>
    <lineage>
        <taxon>Bacteria</taxon>
        <taxon>Pseudomonadati</taxon>
        <taxon>Fibrobacterota</taxon>
        <taxon>Chitinivibrionia</taxon>
        <taxon>Chitinivibrionales</taxon>
        <taxon>Chitinivibrionaceae</taxon>
        <taxon>Chitinivibrio</taxon>
    </lineage>
</organism>
<comment type="caution">
    <text evidence="7">The sequence shown here is derived from an EMBL/GenBank/DDBJ whole genome shotgun (WGS) entry which is preliminary data.</text>
</comment>
<feature type="domain" description="Erythronate-4-phosphate dehydrogenase dimerisation" evidence="6">
    <location>
        <begin position="298"/>
        <end position="365"/>
    </location>
</feature>
<name>U7D9A1_9BACT</name>
<evidence type="ECO:0000256" key="2">
    <source>
        <dbReference type="ARBA" id="ARBA00023002"/>
    </source>
</evidence>
<dbReference type="InterPro" id="IPR006140">
    <property type="entry name" value="D-isomer_DH_NAD-bd"/>
</dbReference>
<dbReference type="GO" id="GO:0033711">
    <property type="term" value="F:4-phosphoerythronate dehydrogenase activity"/>
    <property type="evidence" value="ECO:0007669"/>
    <property type="project" value="InterPro"/>
</dbReference>
<dbReference type="PANTHER" id="PTHR42938:SF9">
    <property type="entry name" value="FORMATE DEHYDROGENASE 1"/>
    <property type="match status" value="1"/>
</dbReference>
<dbReference type="Proteomes" id="UP000017148">
    <property type="component" value="Unassembled WGS sequence"/>
</dbReference>
<keyword evidence="8" id="KW-1185">Reference proteome</keyword>
<dbReference type="Gene3D" id="3.30.1370.170">
    <property type="match status" value="1"/>
</dbReference>
<keyword evidence="1" id="KW-0963">Cytoplasm</keyword>
<evidence type="ECO:0000313" key="7">
    <source>
        <dbReference type="EMBL" id="ERP32161.1"/>
    </source>
</evidence>
<dbReference type="GO" id="GO:0005737">
    <property type="term" value="C:cytoplasm"/>
    <property type="evidence" value="ECO:0007669"/>
    <property type="project" value="InterPro"/>
</dbReference>
<accession>U7D9A1</accession>
<proteinExistence type="inferred from homology"/>
<feature type="domain" description="D-isomer specific 2-hydroxyacid dehydrogenase NAD-binding" evidence="5">
    <location>
        <begin position="109"/>
        <end position="248"/>
    </location>
</feature>
<evidence type="ECO:0000256" key="4">
    <source>
        <dbReference type="ARBA" id="ARBA00023096"/>
    </source>
</evidence>
<dbReference type="CDD" id="cd12158">
    <property type="entry name" value="ErythrP_dh"/>
    <property type="match status" value="1"/>
</dbReference>
<dbReference type="GO" id="GO:0008615">
    <property type="term" value="P:pyridoxine biosynthetic process"/>
    <property type="evidence" value="ECO:0007669"/>
    <property type="project" value="UniProtKB-KW"/>
</dbReference>
<dbReference type="InterPro" id="IPR024531">
    <property type="entry name" value="Erythronate-4-P_DHase_dimer"/>
</dbReference>
<dbReference type="Gene3D" id="3.40.50.720">
    <property type="entry name" value="NAD(P)-binding Rossmann-like Domain"/>
    <property type="match status" value="2"/>
</dbReference>
<evidence type="ECO:0000259" key="5">
    <source>
        <dbReference type="Pfam" id="PF02826"/>
    </source>
</evidence>
<dbReference type="SUPFAM" id="SSF51735">
    <property type="entry name" value="NAD(P)-binding Rossmann-fold domains"/>
    <property type="match status" value="1"/>
</dbReference>
<dbReference type="Pfam" id="PF02826">
    <property type="entry name" value="2-Hacid_dh_C"/>
    <property type="match status" value="1"/>
</dbReference>
<evidence type="ECO:0000313" key="8">
    <source>
        <dbReference type="Proteomes" id="UP000017148"/>
    </source>
</evidence>